<feature type="non-terminal residue" evidence="6">
    <location>
        <position position="1"/>
    </location>
</feature>
<dbReference type="GO" id="GO:0003677">
    <property type="term" value="F:DNA binding"/>
    <property type="evidence" value="ECO:0007669"/>
    <property type="project" value="UniProtKB-UniRule"/>
</dbReference>
<comment type="subcellular location">
    <subcellularLocation>
        <location evidence="4">Nucleus</location>
    </subcellularLocation>
</comment>
<dbReference type="EMBL" id="CAJOAZ010032474">
    <property type="protein sequence ID" value="CAF4447792.1"/>
    <property type="molecule type" value="Genomic_DNA"/>
</dbReference>
<name>A0A820RV21_9BILA</name>
<feature type="domain" description="Homeobox" evidence="5">
    <location>
        <begin position="26"/>
        <end position="89"/>
    </location>
</feature>
<evidence type="ECO:0000256" key="2">
    <source>
        <dbReference type="ARBA" id="ARBA00023155"/>
    </source>
</evidence>
<feature type="DNA-binding region" description="Homeobox" evidence="4">
    <location>
        <begin position="28"/>
        <end position="90"/>
    </location>
</feature>
<reference evidence="6" key="1">
    <citation type="submission" date="2021-02" db="EMBL/GenBank/DDBJ databases">
        <authorList>
            <person name="Nowell W R."/>
        </authorList>
    </citation>
    <scope>NUCLEOTIDE SEQUENCE</scope>
</reference>
<evidence type="ECO:0000313" key="7">
    <source>
        <dbReference type="Proteomes" id="UP000663844"/>
    </source>
</evidence>
<dbReference type="GO" id="GO:0005634">
    <property type="term" value="C:nucleus"/>
    <property type="evidence" value="ECO:0007669"/>
    <property type="project" value="UniProtKB-SubCell"/>
</dbReference>
<dbReference type="AlphaFoldDB" id="A0A820RV21"/>
<organism evidence="6 7">
    <name type="scientific">Adineta steineri</name>
    <dbReference type="NCBI Taxonomy" id="433720"/>
    <lineage>
        <taxon>Eukaryota</taxon>
        <taxon>Metazoa</taxon>
        <taxon>Spiralia</taxon>
        <taxon>Gnathifera</taxon>
        <taxon>Rotifera</taxon>
        <taxon>Eurotatoria</taxon>
        <taxon>Bdelloidea</taxon>
        <taxon>Adinetida</taxon>
        <taxon>Adinetidae</taxon>
        <taxon>Adineta</taxon>
    </lineage>
</organism>
<dbReference type="SMART" id="SM00389">
    <property type="entry name" value="HOX"/>
    <property type="match status" value="1"/>
</dbReference>
<keyword evidence="1 4" id="KW-0238">DNA-binding</keyword>
<evidence type="ECO:0000256" key="3">
    <source>
        <dbReference type="ARBA" id="ARBA00023242"/>
    </source>
</evidence>
<dbReference type="InterPro" id="IPR008422">
    <property type="entry name" value="KN_HD"/>
</dbReference>
<evidence type="ECO:0000256" key="1">
    <source>
        <dbReference type="ARBA" id="ARBA00023125"/>
    </source>
</evidence>
<comment type="caution">
    <text evidence="6">The sequence shown here is derived from an EMBL/GenBank/DDBJ whole genome shotgun (WGS) entry which is preliminary data.</text>
</comment>
<evidence type="ECO:0000256" key="4">
    <source>
        <dbReference type="PROSITE-ProRule" id="PRU00108"/>
    </source>
</evidence>
<feature type="non-terminal residue" evidence="6">
    <location>
        <position position="127"/>
    </location>
</feature>
<dbReference type="GO" id="GO:0006355">
    <property type="term" value="P:regulation of DNA-templated transcription"/>
    <property type="evidence" value="ECO:0007669"/>
    <property type="project" value="InterPro"/>
</dbReference>
<sequence length="127" mass="14994">SYYDQQVLNEIRNDTNTVTNASNTNRSVTKPSKQLPEKAVHLMNTWYAEHEDNPYPNRNDLDYLATNGGIKESQVKAWFSNKRNRTQNTHPKRARRYLVRNQTQQNSLVWNEPQKIHVADELEQRAR</sequence>
<gene>
    <name evidence="6" type="ORF">OXD698_LOCUS54206</name>
</gene>
<dbReference type="InterPro" id="IPR050224">
    <property type="entry name" value="TALE_homeobox"/>
</dbReference>
<accession>A0A820RV21</accession>
<dbReference type="PROSITE" id="PS50071">
    <property type="entry name" value="HOMEOBOX_2"/>
    <property type="match status" value="1"/>
</dbReference>
<dbReference type="Pfam" id="PF05920">
    <property type="entry name" value="Homeobox_KN"/>
    <property type="match status" value="1"/>
</dbReference>
<evidence type="ECO:0000259" key="5">
    <source>
        <dbReference type="PROSITE" id="PS50071"/>
    </source>
</evidence>
<dbReference type="SUPFAM" id="SSF46689">
    <property type="entry name" value="Homeodomain-like"/>
    <property type="match status" value="1"/>
</dbReference>
<dbReference type="Proteomes" id="UP000663844">
    <property type="component" value="Unassembled WGS sequence"/>
</dbReference>
<evidence type="ECO:0000313" key="6">
    <source>
        <dbReference type="EMBL" id="CAF4447792.1"/>
    </source>
</evidence>
<dbReference type="Gene3D" id="1.10.10.60">
    <property type="entry name" value="Homeodomain-like"/>
    <property type="match status" value="1"/>
</dbReference>
<keyword evidence="3 4" id="KW-0539">Nucleus</keyword>
<proteinExistence type="predicted"/>
<dbReference type="InterPro" id="IPR001356">
    <property type="entry name" value="HD"/>
</dbReference>
<dbReference type="InterPro" id="IPR009057">
    <property type="entry name" value="Homeodomain-like_sf"/>
</dbReference>
<protein>
    <recommendedName>
        <fullName evidence="5">Homeobox domain-containing protein</fullName>
    </recommendedName>
</protein>
<dbReference type="CDD" id="cd00086">
    <property type="entry name" value="homeodomain"/>
    <property type="match status" value="1"/>
</dbReference>
<dbReference type="PANTHER" id="PTHR11850">
    <property type="entry name" value="HOMEOBOX PROTEIN TRANSCRIPTION FACTORS"/>
    <property type="match status" value="1"/>
</dbReference>
<keyword evidence="2 4" id="KW-0371">Homeobox</keyword>